<reference evidence="2 3" key="1">
    <citation type="submission" date="2014-10" db="EMBL/GenBank/DDBJ databases">
        <title>Draft genome of the hookworm Ancylostoma caninum.</title>
        <authorList>
            <person name="Mitreva M."/>
        </authorList>
    </citation>
    <scope>NUCLEOTIDE SEQUENCE [LARGE SCALE GENOMIC DNA]</scope>
    <source>
        <strain evidence="2 3">Baltimore</strain>
    </source>
</reference>
<dbReference type="OrthoDB" id="5858699at2759"/>
<feature type="region of interest" description="Disordered" evidence="1">
    <location>
        <begin position="1"/>
        <end position="31"/>
    </location>
</feature>
<dbReference type="EMBL" id="JOJR01000081">
    <property type="protein sequence ID" value="RCN46344.1"/>
    <property type="molecule type" value="Genomic_DNA"/>
</dbReference>
<evidence type="ECO:0000313" key="2">
    <source>
        <dbReference type="EMBL" id="RCN46344.1"/>
    </source>
</evidence>
<dbReference type="Proteomes" id="UP000252519">
    <property type="component" value="Unassembled WGS sequence"/>
</dbReference>
<dbReference type="AlphaFoldDB" id="A0A368GPU6"/>
<accession>A0A368GPU6</accession>
<evidence type="ECO:0000313" key="3">
    <source>
        <dbReference type="Proteomes" id="UP000252519"/>
    </source>
</evidence>
<evidence type="ECO:0008006" key="4">
    <source>
        <dbReference type="Google" id="ProtNLM"/>
    </source>
</evidence>
<comment type="caution">
    <text evidence="2">The sequence shown here is derived from an EMBL/GenBank/DDBJ whole genome shotgun (WGS) entry which is preliminary data.</text>
</comment>
<evidence type="ECO:0000256" key="1">
    <source>
        <dbReference type="SAM" id="MobiDB-lite"/>
    </source>
</evidence>
<gene>
    <name evidence="2" type="ORF">ANCCAN_07638</name>
</gene>
<organism evidence="2 3">
    <name type="scientific">Ancylostoma caninum</name>
    <name type="common">Dog hookworm</name>
    <dbReference type="NCBI Taxonomy" id="29170"/>
    <lineage>
        <taxon>Eukaryota</taxon>
        <taxon>Metazoa</taxon>
        <taxon>Ecdysozoa</taxon>
        <taxon>Nematoda</taxon>
        <taxon>Chromadorea</taxon>
        <taxon>Rhabditida</taxon>
        <taxon>Rhabditina</taxon>
        <taxon>Rhabditomorpha</taxon>
        <taxon>Strongyloidea</taxon>
        <taxon>Ancylostomatidae</taxon>
        <taxon>Ancylostomatinae</taxon>
        <taxon>Ancylostoma</taxon>
    </lineage>
</organism>
<sequence length="104" mass="11502">MALRVRSQKKTIPLQGDEVGNTENGKKPTATTECKGKYCMKVQKKDEKSAYYHCDTMNMCTKEGCVVDGYGDTKCCCSKQLCNSSTKLSALFSIVPIALMKLFV</sequence>
<proteinExistence type="predicted"/>
<protein>
    <recommendedName>
        <fullName evidence="4">ET module</fullName>
    </recommendedName>
</protein>
<keyword evidence="3" id="KW-1185">Reference proteome</keyword>
<name>A0A368GPU6_ANCCA</name>